<keyword evidence="2 5" id="KW-0479">Metal-binding</keyword>
<evidence type="ECO:0000256" key="4">
    <source>
        <dbReference type="ARBA" id="ARBA00023002"/>
    </source>
</evidence>
<comment type="similarity">
    <text evidence="5">Belongs to the zinc-containing alcohol dehydrogenase family.</text>
</comment>
<keyword evidence="4" id="KW-0560">Oxidoreductase</keyword>
<dbReference type="InterPro" id="IPR013149">
    <property type="entry name" value="ADH-like_C"/>
</dbReference>
<proteinExistence type="inferred from homology"/>
<dbReference type="PROSITE" id="PS00059">
    <property type="entry name" value="ADH_ZINC"/>
    <property type="match status" value="1"/>
</dbReference>
<sequence length="345" mass="35682">MRAAVFYGEGDIRVEDQPDPIIEVPTDAIVRVVRSCVCGSDLWSYRGANKRRGPLGIGHEFVGVVEDTGSEVTDIKRGDLVIAPFTWSCGTCPECRYGFQSVCRNGGFWGSPGSNGGQGEQVRVPLADGTLYRVDGITEQDTDLLPGLLTLSDVMCTGHHAAVSAGVTAGSTVAVVGDGAVGLSAVIAAKRLGAARVIALSRNPARQELARAAGADDVIAERGDDAVAALLETTDSVGVDFALECVGTEQSMSTALGGVRAGGHVGFVGVPHGSAAPMSTLFSRNITVSGGVAPARAYIAELLPDVLSGAIHPEIVFDGTFALEETPAAYAAMHERHVTKALLIP</sequence>
<feature type="domain" description="Alcohol dehydrogenase-like N-terminal" evidence="7">
    <location>
        <begin position="25"/>
        <end position="126"/>
    </location>
</feature>
<dbReference type="Pfam" id="PF08240">
    <property type="entry name" value="ADH_N"/>
    <property type="match status" value="1"/>
</dbReference>
<dbReference type="InterPro" id="IPR011032">
    <property type="entry name" value="GroES-like_sf"/>
</dbReference>
<dbReference type="Proteomes" id="UP001597391">
    <property type="component" value="Unassembled WGS sequence"/>
</dbReference>
<dbReference type="Gene3D" id="3.90.180.10">
    <property type="entry name" value="Medium-chain alcohol dehydrogenases, catalytic domain"/>
    <property type="match status" value="1"/>
</dbReference>
<dbReference type="SUPFAM" id="SSF51735">
    <property type="entry name" value="NAD(P)-binding Rossmann-fold domains"/>
    <property type="match status" value="1"/>
</dbReference>
<feature type="domain" description="Alcohol dehydrogenase-like C-terminal" evidence="6">
    <location>
        <begin position="180"/>
        <end position="303"/>
    </location>
</feature>
<gene>
    <name evidence="8" type="ORF">ACFSYH_07770</name>
</gene>
<dbReference type="InterPro" id="IPR002328">
    <property type="entry name" value="ADH_Zn_CS"/>
</dbReference>
<dbReference type="PANTHER" id="PTHR42813:SF2">
    <property type="entry name" value="DEHYDROGENASE, ZINC-CONTAINING, PUTATIVE (AFU_ORTHOLOGUE AFUA_2G02810)-RELATED"/>
    <property type="match status" value="1"/>
</dbReference>
<reference evidence="9" key="1">
    <citation type="journal article" date="2019" name="Int. J. Syst. Evol. Microbiol.">
        <title>The Global Catalogue of Microorganisms (GCM) 10K type strain sequencing project: providing services to taxonomists for standard genome sequencing and annotation.</title>
        <authorList>
            <consortium name="The Broad Institute Genomics Platform"/>
            <consortium name="The Broad Institute Genome Sequencing Center for Infectious Disease"/>
            <person name="Wu L."/>
            <person name="Ma J."/>
        </authorList>
    </citation>
    <scope>NUCLEOTIDE SEQUENCE [LARGE SCALE GENOMIC DNA]</scope>
    <source>
        <strain evidence="9">KCTC 33576</strain>
    </source>
</reference>
<dbReference type="EMBL" id="JBHUOP010000003">
    <property type="protein sequence ID" value="MFD2840470.1"/>
    <property type="molecule type" value="Genomic_DNA"/>
</dbReference>
<evidence type="ECO:0000313" key="9">
    <source>
        <dbReference type="Proteomes" id="UP001597391"/>
    </source>
</evidence>
<dbReference type="InterPro" id="IPR013154">
    <property type="entry name" value="ADH-like_N"/>
</dbReference>
<evidence type="ECO:0000256" key="5">
    <source>
        <dbReference type="RuleBase" id="RU361277"/>
    </source>
</evidence>
<keyword evidence="9" id="KW-1185">Reference proteome</keyword>
<dbReference type="Gene3D" id="3.40.50.720">
    <property type="entry name" value="NAD(P)-binding Rossmann-like Domain"/>
    <property type="match status" value="1"/>
</dbReference>
<comment type="cofactor">
    <cofactor evidence="1 5">
        <name>Zn(2+)</name>
        <dbReference type="ChEBI" id="CHEBI:29105"/>
    </cofactor>
</comment>
<evidence type="ECO:0000259" key="6">
    <source>
        <dbReference type="Pfam" id="PF00107"/>
    </source>
</evidence>
<dbReference type="PANTHER" id="PTHR42813">
    <property type="entry name" value="ZINC-TYPE ALCOHOL DEHYDROGENASE-LIKE"/>
    <property type="match status" value="1"/>
</dbReference>
<organism evidence="8 9">
    <name type="scientific">Populibacterium corticicola</name>
    <dbReference type="NCBI Taxonomy" id="1812826"/>
    <lineage>
        <taxon>Bacteria</taxon>
        <taxon>Bacillati</taxon>
        <taxon>Actinomycetota</taxon>
        <taxon>Actinomycetes</taxon>
        <taxon>Micrococcales</taxon>
        <taxon>Jonesiaceae</taxon>
        <taxon>Populibacterium</taxon>
    </lineage>
</organism>
<evidence type="ECO:0000256" key="1">
    <source>
        <dbReference type="ARBA" id="ARBA00001947"/>
    </source>
</evidence>
<dbReference type="CDD" id="cd08287">
    <property type="entry name" value="FDH_like_ADH3"/>
    <property type="match status" value="1"/>
</dbReference>
<keyword evidence="3 5" id="KW-0862">Zinc</keyword>
<dbReference type="Pfam" id="PF00107">
    <property type="entry name" value="ADH_zinc_N"/>
    <property type="match status" value="1"/>
</dbReference>
<accession>A0ABW5XDA6</accession>
<name>A0ABW5XDA6_9MICO</name>
<evidence type="ECO:0000256" key="3">
    <source>
        <dbReference type="ARBA" id="ARBA00022833"/>
    </source>
</evidence>
<evidence type="ECO:0000259" key="7">
    <source>
        <dbReference type="Pfam" id="PF08240"/>
    </source>
</evidence>
<protein>
    <submittedName>
        <fullName evidence="8">Zinc-dependent alcohol dehydrogenase family protein</fullName>
    </submittedName>
</protein>
<dbReference type="InterPro" id="IPR036291">
    <property type="entry name" value="NAD(P)-bd_dom_sf"/>
</dbReference>
<dbReference type="SUPFAM" id="SSF50129">
    <property type="entry name" value="GroES-like"/>
    <property type="match status" value="1"/>
</dbReference>
<evidence type="ECO:0000256" key="2">
    <source>
        <dbReference type="ARBA" id="ARBA00022723"/>
    </source>
</evidence>
<evidence type="ECO:0000313" key="8">
    <source>
        <dbReference type="EMBL" id="MFD2840470.1"/>
    </source>
</evidence>
<comment type="caution">
    <text evidence="8">The sequence shown here is derived from an EMBL/GenBank/DDBJ whole genome shotgun (WGS) entry which is preliminary data.</text>
</comment>
<dbReference type="RefSeq" id="WP_377466320.1">
    <property type="nucleotide sequence ID" value="NZ_JBHUOP010000003.1"/>
</dbReference>